<dbReference type="Proteomes" id="UP000317835">
    <property type="component" value="Chromosome"/>
</dbReference>
<dbReference type="KEGG" id="tpla:ElP_26570"/>
<organism evidence="1 2">
    <name type="scientific">Tautonia plasticadhaerens</name>
    <dbReference type="NCBI Taxonomy" id="2527974"/>
    <lineage>
        <taxon>Bacteria</taxon>
        <taxon>Pseudomonadati</taxon>
        <taxon>Planctomycetota</taxon>
        <taxon>Planctomycetia</taxon>
        <taxon>Isosphaerales</taxon>
        <taxon>Isosphaeraceae</taxon>
        <taxon>Tautonia</taxon>
    </lineage>
</organism>
<name>A0A518H1Q3_9BACT</name>
<gene>
    <name evidence="1" type="ORF">ElP_26570</name>
</gene>
<sequence>MSIQIPPEARQKIGEVPVERLALRLDEVAAALGLSRRVLERERSARRFPNPDRVVGKMPLWAPETIRRWVAGGDGE</sequence>
<dbReference type="EMBL" id="CP036426">
    <property type="protein sequence ID" value="QDV34762.1"/>
    <property type="molecule type" value="Genomic_DNA"/>
</dbReference>
<proteinExistence type="predicted"/>
<reference evidence="1 2" key="1">
    <citation type="submission" date="2019-02" db="EMBL/GenBank/DDBJ databases">
        <title>Deep-cultivation of Planctomycetes and their phenomic and genomic characterization uncovers novel biology.</title>
        <authorList>
            <person name="Wiegand S."/>
            <person name="Jogler M."/>
            <person name="Boedeker C."/>
            <person name="Pinto D."/>
            <person name="Vollmers J."/>
            <person name="Rivas-Marin E."/>
            <person name="Kohn T."/>
            <person name="Peeters S.H."/>
            <person name="Heuer A."/>
            <person name="Rast P."/>
            <person name="Oberbeckmann S."/>
            <person name="Bunk B."/>
            <person name="Jeske O."/>
            <person name="Meyerdierks A."/>
            <person name="Storesund J.E."/>
            <person name="Kallscheuer N."/>
            <person name="Luecker S."/>
            <person name="Lage O.M."/>
            <person name="Pohl T."/>
            <person name="Merkel B.J."/>
            <person name="Hornburger P."/>
            <person name="Mueller R.-W."/>
            <person name="Bruemmer F."/>
            <person name="Labrenz M."/>
            <person name="Spormann A.M."/>
            <person name="Op den Camp H."/>
            <person name="Overmann J."/>
            <person name="Amann R."/>
            <person name="Jetten M.S.M."/>
            <person name="Mascher T."/>
            <person name="Medema M.H."/>
            <person name="Devos D.P."/>
            <person name="Kaster A.-K."/>
            <person name="Ovreas L."/>
            <person name="Rohde M."/>
            <person name="Galperin M.Y."/>
            <person name="Jogler C."/>
        </authorList>
    </citation>
    <scope>NUCLEOTIDE SEQUENCE [LARGE SCALE GENOMIC DNA]</scope>
    <source>
        <strain evidence="1 2">ElP</strain>
    </source>
</reference>
<evidence type="ECO:0000313" key="1">
    <source>
        <dbReference type="EMBL" id="QDV34762.1"/>
    </source>
</evidence>
<keyword evidence="2" id="KW-1185">Reference proteome</keyword>
<dbReference type="AlphaFoldDB" id="A0A518H1Q3"/>
<evidence type="ECO:0000313" key="2">
    <source>
        <dbReference type="Proteomes" id="UP000317835"/>
    </source>
</evidence>
<evidence type="ECO:0008006" key="3">
    <source>
        <dbReference type="Google" id="ProtNLM"/>
    </source>
</evidence>
<accession>A0A518H1Q3</accession>
<protein>
    <recommendedName>
        <fullName evidence="3">Prophage CP4-57 regulatory protein (AlpA)</fullName>
    </recommendedName>
</protein>